<keyword evidence="2" id="KW-1185">Reference proteome</keyword>
<dbReference type="Proteomes" id="UP000273807">
    <property type="component" value="Unassembled WGS sequence"/>
</dbReference>
<gene>
    <name evidence="1" type="ORF">D7003_09130</name>
</gene>
<accession>A0A3N0C1N3</accession>
<organism evidence="1 2">
    <name type="scientific">Arthrobacter oryzae</name>
    <dbReference type="NCBI Taxonomy" id="409290"/>
    <lineage>
        <taxon>Bacteria</taxon>
        <taxon>Bacillati</taxon>
        <taxon>Actinomycetota</taxon>
        <taxon>Actinomycetes</taxon>
        <taxon>Micrococcales</taxon>
        <taxon>Micrococcaceae</taxon>
        <taxon>Arthrobacter</taxon>
    </lineage>
</organism>
<sequence length="71" mass="7941">MASITVRHLSFVPTTFQVPVRTVSELTNLNFSPLFGWDRLNDSTSPLNEAREALGTLTPGLQVHTFQELQL</sequence>
<evidence type="ECO:0000313" key="1">
    <source>
        <dbReference type="EMBL" id="RNL55978.1"/>
    </source>
</evidence>
<comment type="caution">
    <text evidence="1">The sequence shown here is derived from an EMBL/GenBank/DDBJ whole genome shotgun (WGS) entry which is preliminary data.</text>
</comment>
<dbReference type="EMBL" id="RBED01000089">
    <property type="protein sequence ID" value="RNL55978.1"/>
    <property type="molecule type" value="Genomic_DNA"/>
</dbReference>
<protein>
    <submittedName>
        <fullName evidence="1">Uncharacterized protein</fullName>
    </submittedName>
</protein>
<dbReference type="AlphaFoldDB" id="A0A3N0C1N3"/>
<reference evidence="1 2" key="1">
    <citation type="submission" date="2018-10" db="EMBL/GenBank/DDBJ databases">
        <title>Genome sequencing of Arthrobacter oryzae TNB02.</title>
        <authorList>
            <person name="Cho Y.-J."/>
            <person name="Cho A."/>
            <person name="Kim O.-S."/>
        </authorList>
    </citation>
    <scope>NUCLEOTIDE SEQUENCE [LARGE SCALE GENOMIC DNA]</scope>
    <source>
        <strain evidence="1 2">TNB02</strain>
    </source>
</reference>
<evidence type="ECO:0000313" key="2">
    <source>
        <dbReference type="Proteomes" id="UP000273807"/>
    </source>
</evidence>
<name>A0A3N0C1N3_9MICC</name>
<proteinExistence type="predicted"/>